<evidence type="ECO:0000259" key="1">
    <source>
        <dbReference type="Pfam" id="PF00462"/>
    </source>
</evidence>
<dbReference type="SUPFAM" id="SSF52833">
    <property type="entry name" value="Thioredoxin-like"/>
    <property type="match status" value="1"/>
</dbReference>
<accession>A0ABT0KM79</accession>
<dbReference type="Pfam" id="PF00462">
    <property type="entry name" value="Glutaredoxin"/>
    <property type="match status" value="1"/>
</dbReference>
<evidence type="ECO:0000313" key="2">
    <source>
        <dbReference type="EMBL" id="MCL1044958.1"/>
    </source>
</evidence>
<dbReference type="CDD" id="cd02976">
    <property type="entry name" value="NrdH"/>
    <property type="match status" value="1"/>
</dbReference>
<dbReference type="Proteomes" id="UP001202134">
    <property type="component" value="Unassembled WGS sequence"/>
</dbReference>
<dbReference type="EMBL" id="JAKIKU010000003">
    <property type="protein sequence ID" value="MCL1044958.1"/>
    <property type="molecule type" value="Genomic_DNA"/>
</dbReference>
<dbReference type="RefSeq" id="WP_248955175.1">
    <property type="nucleotide sequence ID" value="NZ_JAKIKU010000003.1"/>
</dbReference>
<dbReference type="InterPro" id="IPR036249">
    <property type="entry name" value="Thioredoxin-like_sf"/>
</dbReference>
<dbReference type="Gene3D" id="3.40.30.10">
    <property type="entry name" value="Glutaredoxin"/>
    <property type="match status" value="1"/>
</dbReference>
<evidence type="ECO:0000313" key="3">
    <source>
        <dbReference type="Proteomes" id="UP001202134"/>
    </source>
</evidence>
<feature type="domain" description="Glutaredoxin" evidence="1">
    <location>
        <begin position="35"/>
        <end position="93"/>
    </location>
</feature>
<dbReference type="InterPro" id="IPR002109">
    <property type="entry name" value="Glutaredoxin"/>
</dbReference>
<comment type="caution">
    <text evidence="2">The sequence shown here is derived from an EMBL/GenBank/DDBJ whole genome shotgun (WGS) entry which is preliminary data.</text>
</comment>
<protein>
    <submittedName>
        <fullName evidence="2">Glutaredoxin family protein</fullName>
    </submittedName>
</protein>
<reference evidence="2 3" key="1">
    <citation type="submission" date="2022-01" db="EMBL/GenBank/DDBJ databases">
        <title>Whole genome-based taxonomy of the Shewanellaceae.</title>
        <authorList>
            <person name="Martin-Rodriguez A.J."/>
        </authorList>
    </citation>
    <scope>NUCLEOTIDE SEQUENCE [LARGE SCALE GENOMIC DNA]</scope>
    <source>
        <strain evidence="2 3">DSM 24955</strain>
    </source>
</reference>
<keyword evidence="3" id="KW-1185">Reference proteome</keyword>
<name>A0ABT0KM79_9GAMM</name>
<gene>
    <name evidence="2" type="ORF">L2737_06395</name>
</gene>
<proteinExistence type="predicted"/>
<organism evidence="2 3">
    <name type="scientific">Shewanella electrodiphila</name>
    <dbReference type="NCBI Taxonomy" id="934143"/>
    <lineage>
        <taxon>Bacteria</taxon>
        <taxon>Pseudomonadati</taxon>
        <taxon>Pseudomonadota</taxon>
        <taxon>Gammaproteobacteria</taxon>
        <taxon>Alteromonadales</taxon>
        <taxon>Shewanellaceae</taxon>
        <taxon>Shewanella</taxon>
    </lineage>
</organism>
<dbReference type="PROSITE" id="PS51354">
    <property type="entry name" value="GLUTAREDOXIN_2"/>
    <property type="match status" value="1"/>
</dbReference>
<sequence>MKKLFVLIVLYALYQNWDVITNNTNKPTFAADNVVVMYSTDWCGYCKNARQFFNDNNIAFADYDIEKSYDANERYEALGGQAIPLLQVNGVIIRGFQPRKIVASLH</sequence>